<evidence type="ECO:0008006" key="3">
    <source>
        <dbReference type="Google" id="ProtNLM"/>
    </source>
</evidence>
<name>A0ABQ4E2R1_9ACTN</name>
<comment type="caution">
    <text evidence="1">The sequence shown here is derived from an EMBL/GenBank/DDBJ whole genome shotgun (WGS) entry which is preliminary data.</text>
</comment>
<protein>
    <recommendedName>
        <fullName evidence="3">Carboxypeptidase regulatory-like domain-containing protein</fullName>
    </recommendedName>
</protein>
<reference evidence="1 2" key="1">
    <citation type="submission" date="2021-01" db="EMBL/GenBank/DDBJ databases">
        <title>Whole genome shotgun sequence of Plantactinospora endophytica NBRC 110450.</title>
        <authorList>
            <person name="Komaki H."/>
            <person name="Tamura T."/>
        </authorList>
    </citation>
    <scope>NUCLEOTIDE SEQUENCE [LARGE SCALE GENOMIC DNA]</scope>
    <source>
        <strain evidence="1 2">NBRC 110450</strain>
    </source>
</reference>
<accession>A0ABQ4E2R1</accession>
<dbReference type="RefSeq" id="WP_203867138.1">
    <property type="nucleotide sequence ID" value="NZ_BONW01000016.1"/>
</dbReference>
<keyword evidence="2" id="KW-1185">Reference proteome</keyword>
<dbReference type="Proteomes" id="UP000646749">
    <property type="component" value="Unassembled WGS sequence"/>
</dbReference>
<sequence length="146" mass="15745">MTDDELVDRLRAIAVRVDPPPDFVAELARAALSTRRIDEVLAELVHDSTTELPALARSDDEQLRLLSFEHGAVSIELQVHTVDGTVSIRGLVDGATGDVTVETSRGSREAPVDEEGWFTVDGLATGVLRLRVPAGDTTVTTSWITP</sequence>
<evidence type="ECO:0000313" key="2">
    <source>
        <dbReference type="Proteomes" id="UP000646749"/>
    </source>
</evidence>
<proteinExistence type="predicted"/>
<dbReference type="EMBL" id="BONW01000016">
    <property type="protein sequence ID" value="GIG88637.1"/>
    <property type="molecule type" value="Genomic_DNA"/>
</dbReference>
<gene>
    <name evidence="1" type="ORF">Pen02_35730</name>
</gene>
<evidence type="ECO:0000313" key="1">
    <source>
        <dbReference type="EMBL" id="GIG88637.1"/>
    </source>
</evidence>
<organism evidence="1 2">
    <name type="scientific">Plantactinospora endophytica</name>
    <dbReference type="NCBI Taxonomy" id="673535"/>
    <lineage>
        <taxon>Bacteria</taxon>
        <taxon>Bacillati</taxon>
        <taxon>Actinomycetota</taxon>
        <taxon>Actinomycetes</taxon>
        <taxon>Micromonosporales</taxon>
        <taxon>Micromonosporaceae</taxon>
        <taxon>Plantactinospora</taxon>
    </lineage>
</organism>